<evidence type="ECO:0000256" key="8">
    <source>
        <dbReference type="ARBA" id="ARBA00023143"/>
    </source>
</evidence>
<dbReference type="Proteomes" id="UP000192900">
    <property type="component" value="Chromosome"/>
</dbReference>
<dbReference type="Pfam" id="PF01311">
    <property type="entry name" value="Bac_export_1"/>
    <property type="match status" value="1"/>
</dbReference>
<keyword evidence="11" id="KW-0282">Flagellum</keyword>
<dbReference type="RefSeq" id="WP_085068995.1">
    <property type="nucleotide sequence ID" value="NZ_CP019706.1"/>
</dbReference>
<feature type="transmembrane region" description="Helical" evidence="10">
    <location>
        <begin position="78"/>
        <end position="99"/>
    </location>
</feature>
<organism evidence="11 12">
    <name type="scientific">Pantoea alhagi</name>
    <dbReference type="NCBI Taxonomy" id="1891675"/>
    <lineage>
        <taxon>Bacteria</taxon>
        <taxon>Pseudomonadati</taxon>
        <taxon>Pseudomonadota</taxon>
        <taxon>Gammaproteobacteria</taxon>
        <taxon>Enterobacterales</taxon>
        <taxon>Erwiniaceae</taxon>
        <taxon>Pantoea</taxon>
    </lineage>
</organism>
<dbReference type="PRINTS" id="PR00953">
    <property type="entry name" value="TYPE3IMRPROT"/>
</dbReference>
<keyword evidence="5 10" id="KW-0812">Transmembrane</keyword>
<dbReference type="AlphaFoldDB" id="A0A1W6B404"/>
<sequence length="261" mass="28500">MQSLSLDALPLLVSHYFWPLMRVLALFSTAPVFNDKSISARVKVGLAAIIALLLGQNLPDDAIPLISIMGLWVGCQQLLIGAAMGLTIQLLFVAVRYAGEIIGLQMGLSFAMFYDPNGGDNMPVVSRLLNLLAILLFLLFNGHLLMLEVLAESFQLLPISTAPLNRDAFSAIATSGSLIFQFGIALGLPVITLLLAINLTLGLLNRLTPQLSIFVVGFPLTLGVGMLVMLPLMNYFAPYFYHLMEMVFTRLSQIMLLFRLG</sequence>
<keyword evidence="6 10" id="KW-1133">Transmembrane helix</keyword>
<feature type="transmembrane region" description="Helical" evidence="10">
    <location>
        <begin position="171"/>
        <end position="199"/>
    </location>
</feature>
<dbReference type="GO" id="GO:0044780">
    <property type="term" value="P:bacterial-type flagellum assembly"/>
    <property type="evidence" value="ECO:0007669"/>
    <property type="project" value="UniProtKB-UniRule"/>
</dbReference>
<dbReference type="GO" id="GO:0006605">
    <property type="term" value="P:protein targeting"/>
    <property type="evidence" value="ECO:0007669"/>
    <property type="project" value="UniProtKB-UniRule"/>
</dbReference>
<protein>
    <recommendedName>
        <fullName evidence="3 9">Flagellar biosynthetic protein FliR</fullName>
    </recommendedName>
</protein>
<dbReference type="GO" id="GO:0009425">
    <property type="term" value="C:bacterial-type flagellum basal body"/>
    <property type="evidence" value="ECO:0007669"/>
    <property type="project" value="UniProtKB-SubCell"/>
</dbReference>
<keyword evidence="11" id="KW-0966">Cell projection</keyword>
<keyword evidence="4 10" id="KW-1003">Cell membrane</keyword>
<evidence type="ECO:0000313" key="11">
    <source>
        <dbReference type="EMBL" id="ARJ41821.1"/>
    </source>
</evidence>
<dbReference type="PANTHER" id="PTHR30065">
    <property type="entry name" value="FLAGELLAR BIOSYNTHETIC PROTEIN FLIR"/>
    <property type="match status" value="1"/>
</dbReference>
<feature type="transmembrane region" description="Helical" evidence="10">
    <location>
        <begin position="40"/>
        <end position="58"/>
    </location>
</feature>
<reference evidence="11 12" key="1">
    <citation type="submission" date="2017-02" db="EMBL/GenBank/DDBJ databases">
        <title>Complete genome sequence of the drought resistance-promoting endophyte Pantoea alhagi LTYR-11Z.</title>
        <authorList>
            <person name="Zhang L."/>
        </authorList>
    </citation>
    <scope>NUCLEOTIDE SEQUENCE [LARGE SCALE GENOMIC DNA]</scope>
    <source>
        <strain evidence="11 12">LTYR-11Z</strain>
    </source>
</reference>
<evidence type="ECO:0000256" key="5">
    <source>
        <dbReference type="ARBA" id="ARBA00022692"/>
    </source>
</evidence>
<evidence type="ECO:0000313" key="12">
    <source>
        <dbReference type="Proteomes" id="UP000192900"/>
    </source>
</evidence>
<dbReference type="KEGG" id="palh:B1H58_07155"/>
<dbReference type="InterPro" id="IPR002010">
    <property type="entry name" value="T3SS_IM_R"/>
</dbReference>
<comment type="function">
    <text evidence="1 10">Role in flagellar biosynthesis.</text>
</comment>
<gene>
    <name evidence="11" type="ORF">B1H58_07155</name>
</gene>
<evidence type="ECO:0000256" key="4">
    <source>
        <dbReference type="ARBA" id="ARBA00022475"/>
    </source>
</evidence>
<keyword evidence="7 10" id="KW-0472">Membrane</keyword>
<keyword evidence="8 10" id="KW-0975">Bacterial flagellum</keyword>
<comment type="similarity">
    <text evidence="2 10">Belongs to the FliR/MopE/SpaR family.</text>
</comment>
<name>A0A1W6B404_9GAMM</name>
<dbReference type="NCBIfam" id="TIGR01400">
    <property type="entry name" value="fliR"/>
    <property type="match status" value="1"/>
</dbReference>
<dbReference type="GO" id="GO:0005886">
    <property type="term" value="C:plasma membrane"/>
    <property type="evidence" value="ECO:0007669"/>
    <property type="project" value="UniProtKB-SubCell"/>
</dbReference>
<evidence type="ECO:0000256" key="2">
    <source>
        <dbReference type="ARBA" id="ARBA00009772"/>
    </source>
</evidence>
<dbReference type="InterPro" id="IPR006303">
    <property type="entry name" value="FliR"/>
</dbReference>
<dbReference type="PANTHER" id="PTHR30065:SF8">
    <property type="entry name" value="FLAGELLAR BIOSYNTHETIC PROTEIN FLIR"/>
    <property type="match status" value="1"/>
</dbReference>
<comment type="subcellular location">
    <subcellularLocation>
        <location evidence="10">Cell membrane</location>
        <topology evidence="10">Multi-pass membrane protein</topology>
    </subcellularLocation>
    <subcellularLocation>
        <location evidence="10">Bacterial flagellum basal body</location>
    </subcellularLocation>
</comment>
<evidence type="ECO:0000256" key="7">
    <source>
        <dbReference type="ARBA" id="ARBA00023136"/>
    </source>
</evidence>
<evidence type="ECO:0000256" key="3">
    <source>
        <dbReference type="ARBA" id="ARBA00021717"/>
    </source>
</evidence>
<proteinExistence type="inferred from homology"/>
<dbReference type="EMBL" id="CP019706">
    <property type="protein sequence ID" value="ARJ41821.1"/>
    <property type="molecule type" value="Genomic_DNA"/>
</dbReference>
<keyword evidence="12" id="KW-1185">Reference proteome</keyword>
<evidence type="ECO:0000256" key="1">
    <source>
        <dbReference type="ARBA" id="ARBA00002578"/>
    </source>
</evidence>
<dbReference type="STRING" id="1891675.B1H58_07155"/>
<evidence type="ECO:0000256" key="10">
    <source>
        <dbReference type="RuleBase" id="RU362071"/>
    </source>
</evidence>
<keyword evidence="11" id="KW-0969">Cilium</keyword>
<evidence type="ECO:0000256" key="9">
    <source>
        <dbReference type="NCBIfam" id="TIGR01400"/>
    </source>
</evidence>
<evidence type="ECO:0000256" key="6">
    <source>
        <dbReference type="ARBA" id="ARBA00022989"/>
    </source>
</evidence>
<feature type="transmembrane region" description="Helical" evidence="10">
    <location>
        <begin position="128"/>
        <end position="151"/>
    </location>
</feature>
<dbReference type="OrthoDB" id="9797790at2"/>
<feature type="transmembrane region" description="Helical" evidence="10">
    <location>
        <begin position="16"/>
        <end position="33"/>
    </location>
</feature>
<accession>A0A1W6B404</accession>
<feature type="transmembrane region" description="Helical" evidence="10">
    <location>
        <begin position="211"/>
        <end position="233"/>
    </location>
</feature>